<evidence type="ECO:0000259" key="6">
    <source>
        <dbReference type="Pfam" id="PF00590"/>
    </source>
</evidence>
<dbReference type="PATRIC" id="fig|342002.3.peg.4117"/>
<keyword evidence="10" id="KW-1185">Reference proteome</keyword>
<keyword evidence="2" id="KW-0169">Cobalamin biosynthesis</keyword>
<dbReference type="OrthoDB" id="9787471at2"/>
<comment type="caution">
    <text evidence="7">The sequence shown here is derived from an EMBL/GenBank/DDBJ whole genome shotgun (WGS) entry which is preliminary data.</text>
</comment>
<keyword evidence="5" id="KW-0949">S-adenosyl-L-methionine</keyword>
<dbReference type="InterPro" id="IPR014776">
    <property type="entry name" value="4pyrrole_Mease_sub2"/>
</dbReference>
<dbReference type="Pfam" id="PF00590">
    <property type="entry name" value="TP_methylase"/>
    <property type="match status" value="1"/>
</dbReference>
<organism evidence="7 9">
    <name type="scientific">Mycolicibacter arupensis</name>
    <dbReference type="NCBI Taxonomy" id="342002"/>
    <lineage>
        <taxon>Bacteria</taxon>
        <taxon>Bacillati</taxon>
        <taxon>Actinomycetota</taxon>
        <taxon>Actinomycetes</taxon>
        <taxon>Mycobacteriales</taxon>
        <taxon>Mycobacteriaceae</taxon>
        <taxon>Mycolicibacter</taxon>
    </lineage>
</organism>
<dbReference type="Gene3D" id="3.40.1010.10">
    <property type="entry name" value="Cobalt-precorrin-4 Transmethylase, Domain 1"/>
    <property type="match status" value="1"/>
</dbReference>
<dbReference type="RefSeq" id="WP_046191235.1">
    <property type="nucleotide sequence ID" value="NZ_JACKUJ010000043.1"/>
</dbReference>
<name>A0A0F5MRE7_9MYCO</name>
<protein>
    <submittedName>
        <fullName evidence="7">Precorrin 6A synthase</fullName>
    </submittedName>
    <submittedName>
        <fullName evidence="8">Precorrin-6A synthase (Deacetylating)</fullName>
    </submittedName>
</protein>
<dbReference type="NCBIfam" id="TIGR02434">
    <property type="entry name" value="CobF"/>
    <property type="match status" value="1"/>
</dbReference>
<dbReference type="Proteomes" id="UP000192327">
    <property type="component" value="Unassembled WGS sequence"/>
</dbReference>
<comment type="pathway">
    <text evidence="1">Cofactor biosynthesis; adenosylcobalamin biosynthesis.</text>
</comment>
<evidence type="ECO:0000313" key="10">
    <source>
        <dbReference type="Proteomes" id="UP000192327"/>
    </source>
</evidence>
<proteinExistence type="predicted"/>
<dbReference type="CDD" id="cd11643">
    <property type="entry name" value="Precorrin-6A-synthase"/>
    <property type="match status" value="1"/>
</dbReference>
<dbReference type="GO" id="GO:0009236">
    <property type="term" value="P:cobalamin biosynthetic process"/>
    <property type="evidence" value="ECO:0007669"/>
    <property type="project" value="UniProtKB-KW"/>
</dbReference>
<evidence type="ECO:0000313" key="8">
    <source>
        <dbReference type="EMBL" id="ORA01221.1"/>
    </source>
</evidence>
<dbReference type="PIRSF" id="PIRSF036525">
    <property type="entry name" value="CobF"/>
    <property type="match status" value="1"/>
</dbReference>
<reference evidence="7" key="2">
    <citation type="submission" date="2015-04" db="EMBL/GenBank/DDBJ databases">
        <title>Genome sequence of Mycobacterium arupense strain GUC1.</title>
        <authorList>
            <person name="Greninger A.L."/>
            <person name="Cunningham G."/>
            <person name="Chiu C.Y."/>
            <person name="Miller S."/>
        </authorList>
    </citation>
    <scope>NUCLEOTIDE SEQUENCE</scope>
    <source>
        <strain evidence="7">GUC1</strain>
    </source>
</reference>
<dbReference type="InterPro" id="IPR035996">
    <property type="entry name" value="4pyrrol_Methylase_sf"/>
</dbReference>
<reference evidence="8 10" key="3">
    <citation type="submission" date="2016-12" db="EMBL/GenBank/DDBJ databases">
        <title>The new phylogeny of genus Mycobacterium.</title>
        <authorList>
            <person name="Tortoli E."/>
            <person name="Trovato A."/>
            <person name="Cirillo D.M."/>
        </authorList>
    </citation>
    <scope>NUCLEOTIDE SEQUENCE [LARGE SCALE GENOMIC DNA]</scope>
    <source>
        <strain evidence="8 10">DSM 44942</strain>
    </source>
</reference>
<dbReference type="GO" id="GO:0032259">
    <property type="term" value="P:methylation"/>
    <property type="evidence" value="ECO:0007669"/>
    <property type="project" value="UniProtKB-KW"/>
</dbReference>
<dbReference type="AlphaFoldDB" id="A0A0F5MRE7"/>
<dbReference type="InterPro" id="IPR014777">
    <property type="entry name" value="4pyrrole_Mease_sub1"/>
</dbReference>
<reference evidence="9" key="1">
    <citation type="submission" date="2015-04" db="EMBL/GenBank/DDBJ databases">
        <title>Genome sequence of Mycobacterium arupense GUC1.</title>
        <authorList>
            <person name="Greninger A.L."/>
            <person name="Cunningham G."/>
            <person name="Chiu C.Y."/>
            <person name="Miller S."/>
        </authorList>
    </citation>
    <scope>NUCLEOTIDE SEQUENCE [LARGE SCALE GENOMIC DNA]</scope>
    <source>
        <strain evidence="9">GUC1</strain>
    </source>
</reference>
<dbReference type="Proteomes" id="UP000034416">
    <property type="component" value="Unassembled WGS sequence"/>
</dbReference>
<dbReference type="STRING" id="342002.BST15_01470"/>
<feature type="domain" description="Tetrapyrrole methylase" evidence="6">
    <location>
        <begin position="2"/>
        <end position="188"/>
    </location>
</feature>
<dbReference type="EMBL" id="LASW01000141">
    <property type="protein sequence ID" value="KKB97393.1"/>
    <property type="molecule type" value="Genomic_DNA"/>
</dbReference>
<evidence type="ECO:0000256" key="5">
    <source>
        <dbReference type="ARBA" id="ARBA00022691"/>
    </source>
</evidence>
<dbReference type="Gene3D" id="3.30.950.10">
    <property type="entry name" value="Methyltransferase, Cobalt-precorrin-4 Transmethylase, Domain 2"/>
    <property type="match status" value="1"/>
</dbReference>
<keyword evidence="3" id="KW-0489">Methyltransferase</keyword>
<evidence type="ECO:0000313" key="7">
    <source>
        <dbReference type="EMBL" id="KKB97393.1"/>
    </source>
</evidence>
<evidence type="ECO:0000256" key="2">
    <source>
        <dbReference type="ARBA" id="ARBA00022573"/>
    </source>
</evidence>
<evidence type="ECO:0000256" key="4">
    <source>
        <dbReference type="ARBA" id="ARBA00022679"/>
    </source>
</evidence>
<dbReference type="InterPro" id="IPR012797">
    <property type="entry name" value="CobF"/>
</dbReference>
<evidence type="ECO:0000313" key="9">
    <source>
        <dbReference type="Proteomes" id="UP000034416"/>
    </source>
</evidence>
<accession>A0A0F5MRE7</accession>
<evidence type="ECO:0000256" key="1">
    <source>
        <dbReference type="ARBA" id="ARBA00004953"/>
    </source>
</evidence>
<dbReference type="InterPro" id="IPR000878">
    <property type="entry name" value="4pyrrol_Mease"/>
</dbReference>
<gene>
    <name evidence="8" type="ORF">BST15_01470</name>
    <name evidence="7" type="ORF">WR43_19340</name>
</gene>
<evidence type="ECO:0000256" key="3">
    <source>
        <dbReference type="ARBA" id="ARBA00022603"/>
    </source>
</evidence>
<dbReference type="SUPFAM" id="SSF53790">
    <property type="entry name" value="Tetrapyrrole methylase"/>
    <property type="match status" value="1"/>
</dbReference>
<sequence length="245" mass="26074">MKVWILGIGMGPQHVTAEVASALRSADYVIAAEKSSDDGLLAVRRAVVDAYAPATPVVAVADPARDRSPGLTEPDYARAVADWHAARAQCYADVLRTRGGVAAFLVWGDPALYDSTIRIVEQVKDLGVELDYDVLPGISAPQLLAARHRIVLHEVGRPVHITTGRRLAQAAAAGQDNIVAMLNPDELDLSAVGDWMIWWAANLGAVGEALISGRVCDVVGQIAAARAAARAQAGWVMDVFVVRRI</sequence>
<dbReference type="GO" id="GO:0043819">
    <property type="term" value="F:precorrin-6A synthase (deacetylating) activity"/>
    <property type="evidence" value="ECO:0007669"/>
    <property type="project" value="InterPro"/>
</dbReference>
<keyword evidence="4" id="KW-0808">Transferase</keyword>
<dbReference type="PANTHER" id="PTHR43467:SF1">
    <property type="entry name" value="PRECORRIN-6A SYNTHASE [DEACETYLATING]"/>
    <property type="match status" value="1"/>
</dbReference>
<dbReference type="PANTHER" id="PTHR43467">
    <property type="entry name" value="COBALT-PRECORRIN-2 C(20)-METHYLTRANSFERASE"/>
    <property type="match status" value="1"/>
</dbReference>
<dbReference type="EMBL" id="MVHH01000001">
    <property type="protein sequence ID" value="ORA01221.1"/>
    <property type="molecule type" value="Genomic_DNA"/>
</dbReference>